<protein>
    <recommendedName>
        <fullName evidence="4">Secreted protein</fullName>
    </recommendedName>
</protein>
<feature type="compositionally biased region" description="Basic and acidic residues" evidence="1">
    <location>
        <begin position="33"/>
        <end position="47"/>
    </location>
</feature>
<evidence type="ECO:0000313" key="3">
    <source>
        <dbReference type="Proteomes" id="UP001172083"/>
    </source>
</evidence>
<keyword evidence="3" id="KW-1185">Reference proteome</keyword>
<name>A0ABT8LHS2_9BACT</name>
<comment type="caution">
    <text evidence="2">The sequence shown here is derived from an EMBL/GenBank/DDBJ whole genome shotgun (WGS) entry which is preliminary data.</text>
</comment>
<dbReference type="PROSITE" id="PS51257">
    <property type="entry name" value="PROKAR_LIPOPROTEIN"/>
    <property type="match status" value="1"/>
</dbReference>
<reference evidence="2" key="1">
    <citation type="submission" date="2023-06" db="EMBL/GenBank/DDBJ databases">
        <title>Genomic of Agaribacillus aureum.</title>
        <authorList>
            <person name="Wang G."/>
        </authorList>
    </citation>
    <scope>NUCLEOTIDE SEQUENCE</scope>
    <source>
        <strain evidence="2">BMA12</strain>
    </source>
</reference>
<sequence length="54" mass="6029">MKKVLRILLMVTSIFACTMCADDPIEDINVEPVDPKEDTGNTEREDIMDSGISK</sequence>
<evidence type="ECO:0000256" key="1">
    <source>
        <dbReference type="SAM" id="MobiDB-lite"/>
    </source>
</evidence>
<evidence type="ECO:0008006" key="4">
    <source>
        <dbReference type="Google" id="ProtNLM"/>
    </source>
</evidence>
<evidence type="ECO:0000313" key="2">
    <source>
        <dbReference type="EMBL" id="MDN5217348.1"/>
    </source>
</evidence>
<dbReference type="EMBL" id="JAUJEB010000015">
    <property type="protein sequence ID" value="MDN5217348.1"/>
    <property type="molecule type" value="Genomic_DNA"/>
</dbReference>
<dbReference type="Proteomes" id="UP001172083">
    <property type="component" value="Unassembled WGS sequence"/>
</dbReference>
<gene>
    <name evidence="2" type="ORF">QQ020_35065</name>
</gene>
<organism evidence="2 3">
    <name type="scientific">Agaribacillus aureus</name>
    <dbReference type="NCBI Taxonomy" id="3051825"/>
    <lineage>
        <taxon>Bacteria</taxon>
        <taxon>Pseudomonadati</taxon>
        <taxon>Bacteroidota</taxon>
        <taxon>Cytophagia</taxon>
        <taxon>Cytophagales</taxon>
        <taxon>Splendidivirgaceae</taxon>
        <taxon>Agaribacillus</taxon>
    </lineage>
</organism>
<dbReference type="RefSeq" id="WP_346762684.1">
    <property type="nucleotide sequence ID" value="NZ_JAUJEB010000015.1"/>
</dbReference>
<accession>A0ABT8LHS2</accession>
<proteinExistence type="predicted"/>
<feature type="region of interest" description="Disordered" evidence="1">
    <location>
        <begin position="30"/>
        <end position="54"/>
    </location>
</feature>